<reference evidence="1" key="1">
    <citation type="submission" date="2016-10" db="EMBL/GenBank/DDBJ databases">
        <title>Sequence of Gallionella enrichment culture.</title>
        <authorList>
            <person name="Poehlein A."/>
            <person name="Muehling M."/>
            <person name="Daniel R."/>
        </authorList>
    </citation>
    <scope>NUCLEOTIDE SEQUENCE</scope>
</reference>
<dbReference type="EMBL" id="MLJW01000319">
    <property type="protein sequence ID" value="OIQ89695.1"/>
    <property type="molecule type" value="Genomic_DNA"/>
</dbReference>
<gene>
    <name evidence="1" type="ORF">GALL_284100</name>
</gene>
<accession>A0A1J5RCE4</accession>
<sequence length="156" mass="16779">MEEHFPPNRDAGLNAMTLPTAATDEVRLVAALTDVLRQQRQTLLDGDPAGHLPMAQVGSGTATGLLAPIWQPLLDELQVCAEHWQKQPAAASRASAELTARVNALRQEYEGLQHTLTVWSAAIEQAIAQSAQRPAEPVYGVAYGHASPQRQTLGRG</sequence>
<comment type="caution">
    <text evidence="1">The sequence shown here is derived from an EMBL/GenBank/DDBJ whole genome shotgun (WGS) entry which is preliminary data.</text>
</comment>
<name>A0A1J5RCE4_9ZZZZ</name>
<organism evidence="1">
    <name type="scientific">mine drainage metagenome</name>
    <dbReference type="NCBI Taxonomy" id="410659"/>
    <lineage>
        <taxon>unclassified sequences</taxon>
        <taxon>metagenomes</taxon>
        <taxon>ecological metagenomes</taxon>
    </lineage>
</organism>
<evidence type="ECO:0000313" key="1">
    <source>
        <dbReference type="EMBL" id="OIQ89695.1"/>
    </source>
</evidence>
<dbReference type="AlphaFoldDB" id="A0A1J5RCE4"/>
<protein>
    <submittedName>
        <fullName evidence="1">Uncharacterized protein</fullName>
    </submittedName>
</protein>
<proteinExistence type="predicted"/>